<dbReference type="GO" id="GO:0019028">
    <property type="term" value="C:viral capsid"/>
    <property type="evidence" value="ECO:0007669"/>
    <property type="project" value="InterPro"/>
</dbReference>
<feature type="domain" description="Baculovirus polyhedron envelope protein PEP C-terminal" evidence="1">
    <location>
        <begin position="163"/>
        <end position="299"/>
    </location>
</feature>
<organism evidence="2">
    <name type="scientific">Lymantria dispar multicapsid nuclear polyhedrosis virus</name>
    <name type="common">LdMNPV</name>
    <dbReference type="NCBI Taxonomy" id="10449"/>
    <lineage>
        <taxon>Viruses</taxon>
        <taxon>Viruses incertae sedis</taxon>
        <taxon>Naldaviricetes</taxon>
        <taxon>Lefavirales</taxon>
        <taxon>Baculoviridae</taxon>
        <taxon>Alphabaculovirus</taxon>
        <taxon>Alphabaculovirus lydisparis</taxon>
    </lineage>
</organism>
<name>A0A1B1MR46_NPVLD</name>
<evidence type="ECO:0000313" key="2">
    <source>
        <dbReference type="EMBL" id="ANS71019.1"/>
    </source>
</evidence>
<reference evidence="2" key="1">
    <citation type="journal article" date="2016" name="J. Invertebr. Pathol.">
        <title>An alphabaculovirus isolated from dead Lymantria dispar larvae shows high genetic similarity to baculovirus previously isolated from Lymantria monacha - An example of adaptation to a new host.</title>
        <authorList>
            <person name="Rabalski L."/>
            <person name="Krejmer-Rabalska M."/>
            <person name="Skrzecz I."/>
            <person name="Wasag B."/>
            <person name="Szewczyk B."/>
        </authorList>
    </citation>
    <scope>NUCLEOTIDE SEQUENCE</scope>
    <source>
        <strain evidence="2">BNP</strain>
    </source>
</reference>
<protein>
    <submittedName>
        <fullName evidence="2">Polyhedral calyx protein</fullName>
    </submittedName>
</protein>
<dbReference type="Pfam" id="PF04513">
    <property type="entry name" value="Baculo_PEP_C"/>
    <property type="match status" value="1"/>
</dbReference>
<organismHost>
    <name type="scientific">Lepidoptera</name>
    <name type="common">moths &amp; butterflies</name>
    <dbReference type="NCBI Taxonomy" id="7088"/>
</organismHost>
<dbReference type="GO" id="GO:0019031">
    <property type="term" value="C:viral envelope"/>
    <property type="evidence" value="ECO:0007669"/>
    <property type="project" value="InterPro"/>
</dbReference>
<dbReference type="InterPro" id="IPR007601">
    <property type="entry name" value="Baculo_PEP_C"/>
</dbReference>
<proteinExistence type="predicted"/>
<dbReference type="GO" id="GO:0005198">
    <property type="term" value="F:structural molecule activity"/>
    <property type="evidence" value="ECO:0007669"/>
    <property type="project" value="InterPro"/>
</dbReference>
<dbReference type="EMBL" id="KU377538">
    <property type="protein sequence ID" value="ANS71019.1"/>
    <property type="molecule type" value="Genomic_DNA"/>
</dbReference>
<evidence type="ECO:0000259" key="1">
    <source>
        <dbReference type="Pfam" id="PF04513"/>
    </source>
</evidence>
<accession>A0A1B1MR46</accession>
<sequence length="316" mass="34640">MSAPGGVLSKKIHDVCVLHFLDAAYVLWVSVDEVIQLLRLPSTIVNGVHARHKKCWNDFRGCGIGGGGGNNSCSRLDGGRLFVDLYGLGYLCNRVNSNLADYLCTLFVAEVYKDACCSQPQPPQPFPDFNPSPDCRPPPPPPTCKPSEADLLDRIVRQNDLILNGLNQLCLNHSNHHFELSNILNSIKLQNCNIINQLTQIFDDGVLSNIDENLSRLVADLDGRFAEFEKALNAALTQLQDALRNDLTNINSILANLTSSLANINSTINNLLQMLNNLGLGDLVVKINDVQTTVNQIFEVLTPEIVAAVNAAKRTQ</sequence>